<comment type="caution">
    <text evidence="3">The sequence shown here is derived from an EMBL/GenBank/DDBJ whole genome shotgun (WGS) entry which is preliminary data.</text>
</comment>
<dbReference type="EMBL" id="JBHSOC010000019">
    <property type="protein sequence ID" value="MFC5642443.1"/>
    <property type="molecule type" value="Genomic_DNA"/>
</dbReference>
<organism evidence="3 4">
    <name type="scientific">Kitasatospora cinereorecta</name>
    <dbReference type="NCBI Taxonomy" id="285560"/>
    <lineage>
        <taxon>Bacteria</taxon>
        <taxon>Bacillati</taxon>
        <taxon>Actinomycetota</taxon>
        <taxon>Actinomycetes</taxon>
        <taxon>Kitasatosporales</taxon>
        <taxon>Streptomycetaceae</taxon>
        <taxon>Kitasatospora</taxon>
    </lineage>
</organism>
<evidence type="ECO:0000313" key="4">
    <source>
        <dbReference type="Proteomes" id="UP001596066"/>
    </source>
</evidence>
<dbReference type="SMART" id="SM00530">
    <property type="entry name" value="HTH_XRE"/>
    <property type="match status" value="1"/>
</dbReference>
<dbReference type="Proteomes" id="UP001596066">
    <property type="component" value="Unassembled WGS sequence"/>
</dbReference>
<feature type="region of interest" description="Disordered" evidence="1">
    <location>
        <begin position="63"/>
        <end position="104"/>
    </location>
</feature>
<keyword evidence="4" id="KW-1185">Reference proteome</keyword>
<feature type="compositionally biased region" description="Basic and acidic residues" evidence="1">
    <location>
        <begin position="65"/>
        <end position="75"/>
    </location>
</feature>
<reference evidence="4" key="1">
    <citation type="journal article" date="2019" name="Int. J. Syst. Evol. Microbiol.">
        <title>The Global Catalogue of Microorganisms (GCM) 10K type strain sequencing project: providing services to taxonomists for standard genome sequencing and annotation.</title>
        <authorList>
            <consortium name="The Broad Institute Genomics Platform"/>
            <consortium name="The Broad Institute Genome Sequencing Center for Infectious Disease"/>
            <person name="Wu L."/>
            <person name="Ma J."/>
        </authorList>
    </citation>
    <scope>NUCLEOTIDE SEQUENCE [LARGE SCALE GENOMIC DNA]</scope>
    <source>
        <strain evidence="4">CGMCC 4.1622</strain>
    </source>
</reference>
<dbReference type="CDD" id="cd00093">
    <property type="entry name" value="HTH_XRE"/>
    <property type="match status" value="1"/>
</dbReference>
<name>A0ABW0VAN4_9ACTN</name>
<dbReference type="InterPro" id="IPR010982">
    <property type="entry name" value="Lambda_DNA-bd_dom_sf"/>
</dbReference>
<evidence type="ECO:0000259" key="2">
    <source>
        <dbReference type="PROSITE" id="PS50943"/>
    </source>
</evidence>
<dbReference type="PROSITE" id="PS50943">
    <property type="entry name" value="HTH_CROC1"/>
    <property type="match status" value="1"/>
</dbReference>
<dbReference type="InterPro" id="IPR001387">
    <property type="entry name" value="Cro/C1-type_HTH"/>
</dbReference>
<evidence type="ECO:0000313" key="3">
    <source>
        <dbReference type="EMBL" id="MFC5642443.1"/>
    </source>
</evidence>
<protein>
    <submittedName>
        <fullName evidence="3">Helix-turn-helix domain-containing protein</fullName>
    </submittedName>
</protein>
<dbReference type="Gene3D" id="1.10.260.40">
    <property type="entry name" value="lambda repressor-like DNA-binding domains"/>
    <property type="match status" value="1"/>
</dbReference>
<evidence type="ECO:0000256" key="1">
    <source>
        <dbReference type="SAM" id="MobiDB-lite"/>
    </source>
</evidence>
<dbReference type="Pfam" id="PF13560">
    <property type="entry name" value="HTH_31"/>
    <property type="match status" value="1"/>
</dbReference>
<accession>A0ABW0VAN4</accession>
<sequence length="439" mass="46552">MSTGSADEFGPELRRRRIAAGLSLTRLAELLNYSKGHLSKIERGHKAAPPEFARRCDAQLGTGGELERLLPAERGRSRRARTGEPGVEEGPLLDGTAGGTRGSGGFGRRQLLAAGASSLLGGDLAASLTLVAAGASGQAESEVESAPVEIFRAQFDQMRRLGQSSAPGPLLPLLAAQTRTLVELAGQADSANRDRLILLAARYAEYAGWMAQEAGDNSRALWWTAQAVDLAEAGGDRHLASYALVRRALVTFYAGDAARTVQLVGPAQSGGLPPRIRGLAAQREAQGHALAGDADSCLRSLDRARELLARADTEGDGSSPVLGTTSLADPAAMVTGWCLYDLGRADQAAELLDRECPRIPVHAVRSRARYGVRRALARAAGGEPERACELASDLLPLIPALRSATIQADVRRLARELHRFRASRSVQDVQPLLARALHP</sequence>
<dbReference type="RefSeq" id="WP_380231199.1">
    <property type="nucleotide sequence ID" value="NZ_JBHSOC010000019.1"/>
</dbReference>
<dbReference type="SUPFAM" id="SSF47413">
    <property type="entry name" value="lambda repressor-like DNA-binding domains"/>
    <property type="match status" value="1"/>
</dbReference>
<proteinExistence type="predicted"/>
<feature type="domain" description="HTH cro/C1-type" evidence="2">
    <location>
        <begin position="13"/>
        <end position="66"/>
    </location>
</feature>
<gene>
    <name evidence="3" type="ORF">ACFPZF_13925</name>
</gene>